<proteinExistence type="predicted"/>
<dbReference type="AlphaFoldDB" id="A0A270MZW5"/>
<sequence>DQLGLRRTLRTVMQQAYQIILDSELRKASADSAGQEAASRDLVETRCSTVLRNAEQAMDGLTGADRDAMQQQIDALKAQLAAVS</sequence>
<organism evidence="1 2">
    <name type="scientific">Stenotrophomonas maltophilia</name>
    <name type="common">Pseudomonas maltophilia</name>
    <name type="synonym">Xanthomonas maltophilia</name>
    <dbReference type="NCBI Taxonomy" id="40324"/>
    <lineage>
        <taxon>Bacteria</taxon>
        <taxon>Pseudomonadati</taxon>
        <taxon>Pseudomonadota</taxon>
        <taxon>Gammaproteobacteria</taxon>
        <taxon>Lysobacterales</taxon>
        <taxon>Lysobacteraceae</taxon>
        <taxon>Stenotrophomonas</taxon>
        <taxon>Stenotrophomonas maltophilia group</taxon>
    </lineage>
</organism>
<comment type="caution">
    <text evidence="1">The sequence shown here is derived from an EMBL/GenBank/DDBJ whole genome shotgun (WGS) entry which is preliminary data.</text>
</comment>
<feature type="non-terminal residue" evidence="1">
    <location>
        <position position="84"/>
    </location>
</feature>
<accession>A0A270MZW5</accession>
<name>A0A270MZW5_STEMA</name>
<reference evidence="1 2" key="1">
    <citation type="submission" date="2017-06" db="EMBL/GenBank/DDBJ databases">
        <title>Genome sequencing and assembly of Stenotrophomonas maltophilia DF07.</title>
        <authorList>
            <person name="Iyer R."/>
        </authorList>
    </citation>
    <scope>NUCLEOTIDE SEQUENCE [LARGE SCALE GENOMIC DNA]</scope>
    <source>
        <strain evidence="1 2">DF07</strain>
    </source>
</reference>
<protein>
    <submittedName>
        <fullName evidence="1">Uncharacterized protein</fullName>
    </submittedName>
</protein>
<evidence type="ECO:0000313" key="1">
    <source>
        <dbReference type="EMBL" id="PAM64795.1"/>
    </source>
</evidence>
<evidence type="ECO:0000313" key="2">
    <source>
        <dbReference type="Proteomes" id="UP000216433"/>
    </source>
</evidence>
<dbReference type="EMBL" id="NJGC01000141">
    <property type="protein sequence ID" value="PAM64795.1"/>
    <property type="molecule type" value="Genomic_DNA"/>
</dbReference>
<feature type="non-terminal residue" evidence="1">
    <location>
        <position position="1"/>
    </location>
</feature>
<dbReference type="Proteomes" id="UP000216433">
    <property type="component" value="Unassembled WGS sequence"/>
</dbReference>
<gene>
    <name evidence="1" type="ORF">CEK00_21580</name>
</gene>